<dbReference type="PANTHER" id="PTHR23135:SF4">
    <property type="entry name" value="UDP-N-ACETYLMURAMOYL-L-ALANYL-D-GLUTAMATE--2,6-DIAMINOPIMELATE LIGASE MURE HOMOLOG, CHLOROPLASTIC"/>
    <property type="match status" value="1"/>
</dbReference>
<dbReference type="InterPro" id="IPR013221">
    <property type="entry name" value="Mur_ligase_cen"/>
</dbReference>
<proteinExistence type="inferred from homology"/>
<accession>A0A4U6Q6Z2</accession>
<evidence type="ECO:0000256" key="7">
    <source>
        <dbReference type="HAMAP-Rule" id="MF_00208"/>
    </source>
</evidence>
<keyword evidence="7" id="KW-0460">Magnesium</keyword>
<dbReference type="Pfam" id="PF08245">
    <property type="entry name" value="Mur_ligase_M"/>
    <property type="match status" value="1"/>
</dbReference>
<dbReference type="HAMAP" id="MF_00208">
    <property type="entry name" value="MurE"/>
    <property type="match status" value="1"/>
</dbReference>
<gene>
    <name evidence="7" type="primary">murE</name>
    <name evidence="13" type="ORF">FDO65_21135</name>
</gene>
<dbReference type="GO" id="GO:0008360">
    <property type="term" value="P:regulation of cell shape"/>
    <property type="evidence" value="ECO:0007669"/>
    <property type="project" value="UniProtKB-KW"/>
</dbReference>
<feature type="modified residue" description="N6-carboxylysine" evidence="7">
    <location>
        <position position="266"/>
    </location>
</feature>
<feature type="binding site" evidence="7">
    <location>
        <begin position="199"/>
        <end position="200"/>
    </location>
    <ligand>
        <name>UDP-N-acetyl-alpha-D-muramoyl-L-alanyl-D-glutamate</name>
        <dbReference type="ChEBI" id="CHEBI:83900"/>
    </ligand>
</feature>
<dbReference type="Pfam" id="PF01225">
    <property type="entry name" value="Mur_ligase"/>
    <property type="match status" value="1"/>
</dbReference>
<dbReference type="GO" id="GO:0005524">
    <property type="term" value="F:ATP binding"/>
    <property type="evidence" value="ECO:0007669"/>
    <property type="project" value="UniProtKB-UniRule"/>
</dbReference>
<dbReference type="AlphaFoldDB" id="A0A4U6Q6Z2"/>
<dbReference type="NCBIfam" id="NF001126">
    <property type="entry name" value="PRK00139.1-4"/>
    <property type="match status" value="1"/>
</dbReference>
<comment type="pathway">
    <text evidence="7 8">Cell wall biogenesis; peptidoglycan biosynthesis.</text>
</comment>
<sequence length="555" mass="57007">MRPQRPVGARLVDLARTAGTRPTGRPATAAGVRNASSAGACAPTGGPSSGAGLDDLLITGITHRAQEARPGDLFAALPGTRVHGAEFAAAAVNAGAVAVLTDPAGAARLDTDPVTADLPRLIVDEPRRVLGAVAAQVYGDPSRRLQVVGVTGTAGKTTTGYLLERALAADGSRTGLIGTVQTRWGDPDGGVTVLPSSLTTPEAPDLQALFAVMVEQGVDAVAMEVSSHALSLGRVDGTHFEVGAFTNLSQDHLDFHRDMEDYFQAKAQLFDGRARRPVVMVDDEWGQRLAADHPEAVTVSTHPGRPADWRVCGAVPLPAGRQQVSLLGPDDAAIGFNLALPGPFNVANAGLAVACVNALGRDPHEAAAALDDVVVPGRMERVLAGQDFLAVVDYAHKPGALAAVLDAVRHGLVGRLILVIGAGGDRDHGKRPMMGAEAARRADLVIVTDDNPRSEDPGGIRAAVLAGARAVVAEGVGDRAVELREIGDRREAIRAAVAAAGPGDAIVIAGKGHETGQKVGDELLPFSDRQELEQALQALDARVTPADAGGTGGPA</sequence>
<evidence type="ECO:0000259" key="11">
    <source>
        <dbReference type="Pfam" id="PF02875"/>
    </source>
</evidence>
<keyword evidence="6 7" id="KW-0961">Cell wall biogenesis/degradation</keyword>
<comment type="PTM">
    <text evidence="7">Carboxylation is probably crucial for Mg(2+) binding and, consequently, for the gamma-phosphate positioning of ATP.</text>
</comment>
<dbReference type="EMBL" id="SZZH01000008">
    <property type="protein sequence ID" value="TKV56179.1"/>
    <property type="molecule type" value="Genomic_DNA"/>
</dbReference>
<dbReference type="GO" id="GO:0071555">
    <property type="term" value="P:cell wall organization"/>
    <property type="evidence" value="ECO:0007669"/>
    <property type="project" value="UniProtKB-KW"/>
</dbReference>
<comment type="caution">
    <text evidence="7">Lacks conserved residue(s) required for the propagation of feature annotation.</text>
</comment>
<dbReference type="NCBIfam" id="TIGR01085">
    <property type="entry name" value="murE"/>
    <property type="match status" value="1"/>
</dbReference>
<evidence type="ECO:0000313" key="14">
    <source>
        <dbReference type="Proteomes" id="UP000306985"/>
    </source>
</evidence>
<feature type="binding site" evidence="7">
    <location>
        <position position="510"/>
    </location>
    <ligand>
        <name>meso-2,6-diaminopimelate</name>
        <dbReference type="ChEBI" id="CHEBI:57791"/>
    </ligand>
</feature>
<keyword evidence="7 13" id="KW-0436">Ligase</keyword>
<dbReference type="SUPFAM" id="SSF53623">
    <property type="entry name" value="MurD-like peptide ligases, catalytic domain"/>
    <property type="match status" value="1"/>
</dbReference>
<dbReference type="NCBIfam" id="NF001124">
    <property type="entry name" value="PRK00139.1-2"/>
    <property type="match status" value="1"/>
</dbReference>
<keyword evidence="2 7" id="KW-0132">Cell division</keyword>
<dbReference type="EC" id="6.3.2.13" evidence="7"/>
<feature type="binding site" evidence="7">
    <location>
        <position position="514"/>
    </location>
    <ligand>
        <name>meso-2,6-diaminopimelate</name>
        <dbReference type="ChEBI" id="CHEBI:57791"/>
    </ligand>
</feature>
<dbReference type="Proteomes" id="UP000306985">
    <property type="component" value="Unassembled WGS sequence"/>
</dbReference>
<comment type="subcellular location">
    <subcellularLocation>
        <location evidence="7 8">Cytoplasm</location>
    </subcellularLocation>
</comment>
<dbReference type="GO" id="GO:0005737">
    <property type="term" value="C:cytoplasm"/>
    <property type="evidence" value="ECO:0007669"/>
    <property type="project" value="UniProtKB-SubCell"/>
</dbReference>
<dbReference type="Gene3D" id="3.40.1390.10">
    <property type="entry name" value="MurE/MurF, N-terminal domain"/>
    <property type="match status" value="1"/>
</dbReference>
<dbReference type="Gene3D" id="3.90.190.20">
    <property type="entry name" value="Mur ligase, C-terminal domain"/>
    <property type="match status" value="1"/>
</dbReference>
<feature type="domain" description="Mur ligase N-terminal catalytic" evidence="10">
    <location>
        <begin position="58"/>
        <end position="138"/>
    </location>
</feature>
<name>A0A4U6Q6Z2_9ACTN</name>
<feature type="domain" description="Mur ligase C-terminal" evidence="11">
    <location>
        <begin position="377"/>
        <end position="512"/>
    </location>
</feature>
<evidence type="ECO:0000259" key="10">
    <source>
        <dbReference type="Pfam" id="PF01225"/>
    </source>
</evidence>
<evidence type="ECO:0000313" key="13">
    <source>
        <dbReference type="EMBL" id="TKV56179.1"/>
    </source>
</evidence>
<comment type="similarity">
    <text evidence="1 7">Belongs to the MurCDEF family. MurE subfamily.</text>
</comment>
<dbReference type="InterPro" id="IPR000713">
    <property type="entry name" value="Mur_ligase_N"/>
</dbReference>
<evidence type="ECO:0000256" key="1">
    <source>
        <dbReference type="ARBA" id="ARBA00005898"/>
    </source>
</evidence>
<dbReference type="Gene3D" id="3.40.1190.10">
    <property type="entry name" value="Mur-like, catalytic domain"/>
    <property type="match status" value="1"/>
</dbReference>
<dbReference type="GO" id="GO:0000287">
    <property type="term" value="F:magnesium ion binding"/>
    <property type="evidence" value="ECO:0007669"/>
    <property type="project" value="UniProtKB-UniRule"/>
</dbReference>
<dbReference type="InterPro" id="IPR036615">
    <property type="entry name" value="Mur_ligase_C_dom_sf"/>
</dbReference>
<dbReference type="Pfam" id="PF02875">
    <property type="entry name" value="Mur_ligase_C"/>
    <property type="match status" value="1"/>
</dbReference>
<dbReference type="PANTHER" id="PTHR23135">
    <property type="entry name" value="MUR LIGASE FAMILY MEMBER"/>
    <property type="match status" value="1"/>
</dbReference>
<dbReference type="SUPFAM" id="SSF53244">
    <property type="entry name" value="MurD-like peptide ligases, peptide-binding domain"/>
    <property type="match status" value="1"/>
</dbReference>
<feature type="binding site" evidence="7">
    <location>
        <position position="234"/>
    </location>
    <ligand>
        <name>UDP-N-acetyl-alpha-D-muramoyl-L-alanyl-D-glutamate</name>
        <dbReference type="ChEBI" id="CHEBI:83900"/>
    </ligand>
</feature>
<keyword evidence="14" id="KW-1185">Reference proteome</keyword>
<keyword evidence="5 7" id="KW-0131">Cell cycle</keyword>
<comment type="function">
    <text evidence="7">Catalyzes the addition of meso-diaminopimelic acid to the nucleotide precursor UDP-N-acetylmuramoyl-L-alanyl-D-glutamate (UMAG) in the biosynthesis of bacterial cell-wall peptidoglycan.</text>
</comment>
<dbReference type="GO" id="GO:0051301">
    <property type="term" value="P:cell division"/>
    <property type="evidence" value="ECO:0007669"/>
    <property type="project" value="UniProtKB-KW"/>
</dbReference>
<feature type="binding site" evidence="7">
    <location>
        <position position="226"/>
    </location>
    <ligand>
        <name>UDP-N-acetyl-alpha-D-muramoyl-L-alanyl-D-glutamate</name>
        <dbReference type="ChEBI" id="CHEBI:83900"/>
    </ligand>
</feature>
<feature type="short sequence motif" description="Meso-diaminopimelate recognition motif" evidence="7">
    <location>
        <begin position="450"/>
        <end position="453"/>
    </location>
</feature>
<keyword evidence="7" id="KW-0067">ATP-binding</keyword>
<feature type="binding site" evidence="7">
    <location>
        <begin position="152"/>
        <end position="158"/>
    </location>
    <ligand>
        <name>ATP</name>
        <dbReference type="ChEBI" id="CHEBI:30616"/>
    </ligand>
</feature>
<evidence type="ECO:0000256" key="4">
    <source>
        <dbReference type="ARBA" id="ARBA00022984"/>
    </source>
</evidence>
<keyword evidence="3 7" id="KW-0133">Cell shape</keyword>
<dbReference type="SUPFAM" id="SSF63418">
    <property type="entry name" value="MurE/MurF N-terminal domain"/>
    <property type="match status" value="1"/>
</dbReference>
<feature type="binding site" evidence="7">
    <location>
        <begin position="450"/>
        <end position="453"/>
    </location>
    <ligand>
        <name>meso-2,6-diaminopimelate</name>
        <dbReference type="ChEBI" id="CHEBI:57791"/>
    </ligand>
</feature>
<evidence type="ECO:0000259" key="12">
    <source>
        <dbReference type="Pfam" id="PF08245"/>
    </source>
</evidence>
<comment type="cofactor">
    <cofactor evidence="7">
        <name>Mg(2+)</name>
        <dbReference type="ChEBI" id="CHEBI:18420"/>
    </cofactor>
</comment>
<dbReference type="GO" id="GO:0009252">
    <property type="term" value="P:peptidoglycan biosynthetic process"/>
    <property type="evidence" value="ECO:0007669"/>
    <property type="project" value="UniProtKB-UniRule"/>
</dbReference>
<keyword evidence="4 7" id="KW-0573">Peptidoglycan synthesis</keyword>
<reference evidence="13 14" key="1">
    <citation type="submission" date="2019-05" db="EMBL/GenBank/DDBJ databases">
        <title>Nakamurella sp. N5BH11, whole genome shotgun sequence.</title>
        <authorList>
            <person name="Tuo L."/>
        </authorList>
    </citation>
    <scope>NUCLEOTIDE SEQUENCE [LARGE SCALE GENOMIC DNA]</scope>
    <source>
        <strain evidence="13 14">N5BH11</strain>
    </source>
</reference>
<keyword evidence="7" id="KW-0963">Cytoplasm</keyword>
<evidence type="ECO:0000256" key="8">
    <source>
        <dbReference type="RuleBase" id="RU004135"/>
    </source>
</evidence>
<dbReference type="InterPro" id="IPR005761">
    <property type="entry name" value="UDP-N-AcMur-Glu-dNH2Pim_ligase"/>
</dbReference>
<comment type="catalytic activity">
    <reaction evidence="7">
        <text>UDP-N-acetyl-alpha-D-muramoyl-L-alanyl-D-glutamate + meso-2,6-diaminopimelate + ATP = UDP-N-acetyl-alpha-D-muramoyl-L-alanyl-gamma-D-glutamyl-meso-2,6-diaminopimelate + ADP + phosphate + H(+)</text>
        <dbReference type="Rhea" id="RHEA:23676"/>
        <dbReference type="ChEBI" id="CHEBI:15378"/>
        <dbReference type="ChEBI" id="CHEBI:30616"/>
        <dbReference type="ChEBI" id="CHEBI:43474"/>
        <dbReference type="ChEBI" id="CHEBI:57791"/>
        <dbReference type="ChEBI" id="CHEBI:83900"/>
        <dbReference type="ChEBI" id="CHEBI:83905"/>
        <dbReference type="ChEBI" id="CHEBI:456216"/>
        <dbReference type="EC" id="6.3.2.13"/>
    </reaction>
</comment>
<dbReference type="OrthoDB" id="9800958at2"/>
<dbReference type="UniPathway" id="UPA00219"/>
<feature type="region of interest" description="Disordered" evidence="9">
    <location>
        <begin position="16"/>
        <end position="46"/>
    </location>
</feature>
<evidence type="ECO:0000256" key="3">
    <source>
        <dbReference type="ARBA" id="ARBA00022960"/>
    </source>
</evidence>
<dbReference type="GO" id="GO:0008765">
    <property type="term" value="F:UDP-N-acetylmuramoylalanyl-D-glutamate-2,6-diaminopimelate ligase activity"/>
    <property type="evidence" value="ECO:0007669"/>
    <property type="project" value="UniProtKB-UniRule"/>
</dbReference>
<organism evidence="13 14">
    <name type="scientific">Nakamurella flava</name>
    <dbReference type="NCBI Taxonomy" id="2576308"/>
    <lineage>
        <taxon>Bacteria</taxon>
        <taxon>Bacillati</taxon>
        <taxon>Actinomycetota</taxon>
        <taxon>Actinomycetes</taxon>
        <taxon>Nakamurellales</taxon>
        <taxon>Nakamurellaceae</taxon>
        <taxon>Nakamurella</taxon>
    </lineage>
</organism>
<comment type="caution">
    <text evidence="13">The sequence shown here is derived from an EMBL/GenBank/DDBJ whole genome shotgun (WGS) entry which is preliminary data.</text>
</comment>
<evidence type="ECO:0000256" key="2">
    <source>
        <dbReference type="ARBA" id="ARBA00022618"/>
    </source>
</evidence>
<evidence type="ECO:0000256" key="9">
    <source>
        <dbReference type="SAM" id="MobiDB-lite"/>
    </source>
</evidence>
<evidence type="ECO:0000256" key="6">
    <source>
        <dbReference type="ARBA" id="ARBA00023316"/>
    </source>
</evidence>
<dbReference type="InterPro" id="IPR035911">
    <property type="entry name" value="MurE/MurF_N"/>
</dbReference>
<evidence type="ECO:0000256" key="5">
    <source>
        <dbReference type="ARBA" id="ARBA00023306"/>
    </source>
</evidence>
<keyword evidence="7" id="KW-0547">Nucleotide-binding</keyword>
<protein>
    <recommendedName>
        <fullName evidence="7">UDP-N-acetylmuramoyl-L-alanyl-D-glutamate--2,6-diaminopimelate ligase</fullName>
        <ecNumber evidence="7">6.3.2.13</ecNumber>
    </recommendedName>
    <alternativeName>
        <fullName evidence="7">Meso-A2pm-adding enzyme</fullName>
    </alternativeName>
    <alternativeName>
        <fullName evidence="7">Meso-diaminopimelate-adding enzyme</fullName>
    </alternativeName>
    <alternativeName>
        <fullName evidence="7">UDP-MurNAc-L-Ala-D-Glu:meso-diaminopimelate ligase</fullName>
    </alternativeName>
    <alternativeName>
        <fullName evidence="7">UDP-MurNAc-tripeptide synthetase</fullName>
    </alternativeName>
    <alternativeName>
        <fullName evidence="7">UDP-N-acetylmuramyl-tripeptide synthetase</fullName>
    </alternativeName>
</protein>
<dbReference type="InterPro" id="IPR036565">
    <property type="entry name" value="Mur-like_cat_sf"/>
</dbReference>
<feature type="binding site" evidence="7">
    <location>
        <position position="426"/>
    </location>
    <ligand>
        <name>meso-2,6-diaminopimelate</name>
        <dbReference type="ChEBI" id="CHEBI:57791"/>
    </ligand>
</feature>
<dbReference type="InterPro" id="IPR004101">
    <property type="entry name" value="Mur_ligase_C"/>
</dbReference>
<feature type="domain" description="Mur ligase central" evidence="12">
    <location>
        <begin position="150"/>
        <end position="355"/>
    </location>
</feature>